<evidence type="ECO:0000313" key="1">
    <source>
        <dbReference type="EMBL" id="KAE9594954.1"/>
    </source>
</evidence>
<accession>A0A6A5NZT1</accession>
<dbReference type="Proteomes" id="UP000447434">
    <property type="component" value="Chromosome 18"/>
</dbReference>
<dbReference type="AlphaFoldDB" id="A0A6A5NZT1"/>
<dbReference type="EMBL" id="WOCE01000018">
    <property type="protein sequence ID" value="KAE9594954.1"/>
    <property type="molecule type" value="Genomic_DNA"/>
</dbReference>
<dbReference type="Pfam" id="PF13966">
    <property type="entry name" value="zf-RVT"/>
    <property type="match status" value="1"/>
</dbReference>
<name>A0A6A5NZT1_LUPAL</name>
<dbReference type="PANTHER" id="PTHR36617:SF5">
    <property type="entry name" value="OS05G0421675 PROTEIN"/>
    <property type="match status" value="1"/>
</dbReference>
<reference evidence="2" key="1">
    <citation type="journal article" date="2020" name="Nat. Commun.">
        <title>Genome sequence of the cluster root forming white lupin.</title>
        <authorList>
            <person name="Hufnagel B."/>
            <person name="Marques A."/>
            <person name="Soriano A."/>
            <person name="Marques L."/>
            <person name="Divol F."/>
            <person name="Doumas P."/>
            <person name="Sallet E."/>
            <person name="Mancinotti D."/>
            <person name="Carrere S."/>
            <person name="Marande W."/>
            <person name="Arribat S."/>
            <person name="Keller J."/>
            <person name="Huneau C."/>
            <person name="Blein T."/>
            <person name="Aime D."/>
            <person name="Laguerre M."/>
            <person name="Taylor J."/>
            <person name="Schubert V."/>
            <person name="Nelson M."/>
            <person name="Geu-Flores F."/>
            <person name="Crespi M."/>
            <person name="Gallardo-Guerrero K."/>
            <person name="Delaux P.-M."/>
            <person name="Salse J."/>
            <person name="Berges H."/>
            <person name="Guyot R."/>
            <person name="Gouzy J."/>
            <person name="Peret B."/>
        </authorList>
    </citation>
    <scope>NUCLEOTIDE SEQUENCE [LARGE SCALE GENOMIC DNA]</scope>
    <source>
        <strain evidence="2">cv. Amiga</strain>
    </source>
</reference>
<dbReference type="InterPro" id="IPR026960">
    <property type="entry name" value="RVT-Znf"/>
</dbReference>
<protein>
    <submittedName>
        <fullName evidence="1">Putative reverse transcriptase zinc-binding domain-containing protein</fullName>
    </submittedName>
</protein>
<keyword evidence="1" id="KW-0548">Nucleotidyltransferase</keyword>
<keyword evidence="1" id="KW-0695">RNA-directed DNA polymerase</keyword>
<evidence type="ECO:0000313" key="2">
    <source>
        <dbReference type="Proteomes" id="UP000447434"/>
    </source>
</evidence>
<comment type="caution">
    <text evidence="1">The sequence shown here is derived from an EMBL/GenBank/DDBJ whole genome shotgun (WGS) entry which is preliminary data.</text>
</comment>
<gene>
    <name evidence="1" type="ORF">Lalb_Chr18g0059261</name>
</gene>
<dbReference type="GO" id="GO:0003964">
    <property type="term" value="F:RNA-directed DNA polymerase activity"/>
    <property type="evidence" value="ECO:0007669"/>
    <property type="project" value="UniProtKB-KW"/>
</dbReference>
<proteinExistence type="predicted"/>
<dbReference type="PANTHER" id="PTHR36617">
    <property type="entry name" value="PROTEIN, PUTATIVE-RELATED"/>
    <property type="match status" value="1"/>
</dbReference>
<keyword evidence="2" id="KW-1185">Reference proteome</keyword>
<dbReference type="OrthoDB" id="696485at2759"/>
<organism evidence="1 2">
    <name type="scientific">Lupinus albus</name>
    <name type="common">White lupine</name>
    <name type="synonym">Lupinus termis</name>
    <dbReference type="NCBI Taxonomy" id="3870"/>
    <lineage>
        <taxon>Eukaryota</taxon>
        <taxon>Viridiplantae</taxon>
        <taxon>Streptophyta</taxon>
        <taxon>Embryophyta</taxon>
        <taxon>Tracheophyta</taxon>
        <taxon>Spermatophyta</taxon>
        <taxon>Magnoliopsida</taxon>
        <taxon>eudicotyledons</taxon>
        <taxon>Gunneridae</taxon>
        <taxon>Pentapetalae</taxon>
        <taxon>rosids</taxon>
        <taxon>fabids</taxon>
        <taxon>Fabales</taxon>
        <taxon>Fabaceae</taxon>
        <taxon>Papilionoideae</taxon>
        <taxon>50 kb inversion clade</taxon>
        <taxon>genistoids sensu lato</taxon>
        <taxon>core genistoids</taxon>
        <taxon>Genisteae</taxon>
        <taxon>Lupinus</taxon>
    </lineage>
</organism>
<keyword evidence="1" id="KW-0808">Transferase</keyword>
<sequence length="293" mass="34326">MDLPLVSGMTFGLGSDLFYNSYKRLFNPSILKDGLISDFGKWVGGNWGWAITWRRELFSWEIDLSNSFLKVLLDCTLQYNKPDSWEWKYDKSKLYTVRSAYNLITHNDLQQANNNMLSSLFWKSKAPLKVLTFVWRLFQDKIPTKDALLKQGITLHDGEGSLCVFCNEYPESATHLFSTCSISYSVWQHIYRWLNICVALPLSFYTHYSFFLGLVKTRKGWKLWSIIWHATIWTLWLARNDIVFNKAKSSIQQLLNSVMVKSWLWTKAQQGQEHILFEDWASNPLVCLNNFVL</sequence>